<feature type="compositionally biased region" description="Low complexity" evidence="1">
    <location>
        <begin position="35"/>
        <end position="79"/>
    </location>
</feature>
<feature type="region of interest" description="Disordered" evidence="1">
    <location>
        <begin position="20"/>
        <end position="102"/>
    </location>
</feature>
<protein>
    <recommendedName>
        <fullName evidence="4">STI1 domain-containing protein</fullName>
    </recommendedName>
</protein>
<sequence length="228" mass="24179">MVDSDEDAPPALDSLAQQLDALRLRQSGAPGAAKPSQPAQQPGTATPPSACLAQQPAAFAQPPTMVPQAKAKAKALPPAIKRGFFDQKPKKRAAQPKPAKEAAAEVIEEIPMLKAKPCGIGSGPQIPDFMHLPPDAQAKQYAQFKEKIVDALKPTQDTMQSVLGNQELLAGFDDPEVMAAVADVSANPKNMKKYQNSPKVIAFYKQMGSVMAARCDQLAAQQEAKVSA</sequence>
<keyword evidence="3" id="KW-1185">Reference proteome</keyword>
<accession>A0AAW1QPW8</accession>
<proteinExistence type="predicted"/>
<reference evidence="2 3" key="1">
    <citation type="journal article" date="2024" name="Nat. Commun.">
        <title>Phylogenomics reveals the evolutionary origins of lichenization in chlorophyte algae.</title>
        <authorList>
            <person name="Puginier C."/>
            <person name="Libourel C."/>
            <person name="Otte J."/>
            <person name="Skaloud P."/>
            <person name="Haon M."/>
            <person name="Grisel S."/>
            <person name="Petersen M."/>
            <person name="Berrin J.G."/>
            <person name="Delaux P.M."/>
            <person name="Dal Grande F."/>
            <person name="Keller J."/>
        </authorList>
    </citation>
    <scope>NUCLEOTIDE SEQUENCE [LARGE SCALE GENOMIC DNA]</scope>
    <source>
        <strain evidence="2 3">SAG 2043</strain>
    </source>
</reference>
<dbReference type="EMBL" id="JALJOR010000002">
    <property type="protein sequence ID" value="KAK9823516.1"/>
    <property type="molecule type" value="Genomic_DNA"/>
</dbReference>
<evidence type="ECO:0000313" key="3">
    <source>
        <dbReference type="Proteomes" id="UP001489004"/>
    </source>
</evidence>
<name>A0AAW1QPW8_9CHLO</name>
<dbReference type="Proteomes" id="UP001489004">
    <property type="component" value="Unassembled WGS sequence"/>
</dbReference>
<evidence type="ECO:0000313" key="2">
    <source>
        <dbReference type="EMBL" id="KAK9823516.1"/>
    </source>
</evidence>
<gene>
    <name evidence="2" type="ORF">WJX72_003346</name>
</gene>
<dbReference type="Gene3D" id="1.10.260.100">
    <property type="match status" value="1"/>
</dbReference>
<dbReference type="AlphaFoldDB" id="A0AAW1QPW8"/>
<organism evidence="2 3">
    <name type="scientific">[Myrmecia] bisecta</name>
    <dbReference type="NCBI Taxonomy" id="41462"/>
    <lineage>
        <taxon>Eukaryota</taxon>
        <taxon>Viridiplantae</taxon>
        <taxon>Chlorophyta</taxon>
        <taxon>core chlorophytes</taxon>
        <taxon>Trebouxiophyceae</taxon>
        <taxon>Trebouxiales</taxon>
        <taxon>Trebouxiaceae</taxon>
        <taxon>Myrmecia</taxon>
    </lineage>
</organism>
<comment type="caution">
    <text evidence="2">The sequence shown here is derived from an EMBL/GenBank/DDBJ whole genome shotgun (WGS) entry which is preliminary data.</text>
</comment>
<evidence type="ECO:0000256" key="1">
    <source>
        <dbReference type="SAM" id="MobiDB-lite"/>
    </source>
</evidence>
<evidence type="ECO:0008006" key="4">
    <source>
        <dbReference type="Google" id="ProtNLM"/>
    </source>
</evidence>